<dbReference type="SUPFAM" id="SSF48452">
    <property type="entry name" value="TPR-like"/>
    <property type="match status" value="1"/>
</dbReference>
<reference evidence="1 2" key="1">
    <citation type="submission" date="2020-08" db="EMBL/GenBank/DDBJ databases">
        <title>Genomic Encyclopedia of Type Strains, Phase IV (KMG-IV): sequencing the most valuable type-strain genomes for metagenomic binning, comparative biology and taxonomic classification.</title>
        <authorList>
            <person name="Goeker M."/>
        </authorList>
    </citation>
    <scope>NUCLEOTIDE SEQUENCE [LARGE SCALE GENOMIC DNA]</scope>
    <source>
        <strain evidence="1 2">DSM 2461</strain>
    </source>
</reference>
<accession>A0A841R6W5</accession>
<dbReference type="InterPro" id="IPR011990">
    <property type="entry name" value="TPR-like_helical_dom_sf"/>
</dbReference>
<protein>
    <submittedName>
        <fullName evidence="1">Tetratricopeptide (TPR) repeat protein</fullName>
    </submittedName>
</protein>
<sequence>MLKRVSFAVIVLLVFTAGLPARDLFIDYLDGEVDIKTGNNWDPLYIGDQISEDDVIKLYNDSYVELTQNDIKLTLEKAGVYEVSSLLDQVVKADKWGIKGASVAKLFRDDEVEARQSAVMGVRGDPQDEEEITWVDDDVEFLEEGRELYLRGDFEEAILVLDEGAEWYGSNYDEILFYKALSEYETGQYRKMRESIFEMDPYADAEYFGEYVLLKGNLLIESQNYIEAEELFDRYISDADKRDAEQNVYLLWAFCSLELDQEISARDKLQKAISINSRNEIGRKASEILQDL</sequence>
<dbReference type="Proteomes" id="UP000587760">
    <property type="component" value="Unassembled WGS sequence"/>
</dbReference>
<evidence type="ECO:0000313" key="2">
    <source>
        <dbReference type="Proteomes" id="UP000587760"/>
    </source>
</evidence>
<dbReference type="RefSeq" id="WP_184742419.1">
    <property type="nucleotide sequence ID" value="NZ_JACHGJ010000001.1"/>
</dbReference>
<gene>
    <name evidence="1" type="ORF">HNR50_000141</name>
</gene>
<dbReference type="AlphaFoldDB" id="A0A841R6W5"/>
<keyword evidence="2" id="KW-1185">Reference proteome</keyword>
<dbReference type="Gene3D" id="1.25.40.10">
    <property type="entry name" value="Tetratricopeptide repeat domain"/>
    <property type="match status" value="1"/>
</dbReference>
<comment type="caution">
    <text evidence="1">The sequence shown here is derived from an EMBL/GenBank/DDBJ whole genome shotgun (WGS) entry which is preliminary data.</text>
</comment>
<organism evidence="1 2">
    <name type="scientific">Spirochaeta isovalerica</name>
    <dbReference type="NCBI Taxonomy" id="150"/>
    <lineage>
        <taxon>Bacteria</taxon>
        <taxon>Pseudomonadati</taxon>
        <taxon>Spirochaetota</taxon>
        <taxon>Spirochaetia</taxon>
        <taxon>Spirochaetales</taxon>
        <taxon>Spirochaetaceae</taxon>
        <taxon>Spirochaeta</taxon>
    </lineage>
</organism>
<dbReference type="EMBL" id="JACHGJ010000001">
    <property type="protein sequence ID" value="MBB6478508.1"/>
    <property type="molecule type" value="Genomic_DNA"/>
</dbReference>
<proteinExistence type="predicted"/>
<name>A0A841R6W5_9SPIO</name>
<evidence type="ECO:0000313" key="1">
    <source>
        <dbReference type="EMBL" id="MBB6478508.1"/>
    </source>
</evidence>